<protein>
    <submittedName>
        <fullName evidence="2">DUF3916 domain-containing protein</fullName>
    </submittedName>
</protein>
<dbReference type="EMBL" id="SMYO01000005">
    <property type="protein sequence ID" value="TDK61764.1"/>
    <property type="molecule type" value="Genomic_DNA"/>
</dbReference>
<proteinExistence type="predicted"/>
<name>A0A4R5VSK2_9BACI</name>
<dbReference type="Proteomes" id="UP000295132">
    <property type="component" value="Unassembled WGS sequence"/>
</dbReference>
<gene>
    <name evidence="2" type="ORF">E2K98_12810</name>
</gene>
<evidence type="ECO:0000313" key="2">
    <source>
        <dbReference type="EMBL" id="TDK61764.1"/>
    </source>
</evidence>
<feature type="region of interest" description="Disordered" evidence="1">
    <location>
        <begin position="1"/>
        <end position="23"/>
    </location>
</feature>
<dbReference type="InterPro" id="IPR025075">
    <property type="entry name" value="DUF3916"/>
</dbReference>
<sequence>MKYKNEEEFNNMSEWENENNSKKKVRGLKRRCRNFFKYLTEQTDSLPAPKNDDPSYPSYSVLRLNFDKFFTDSKKTPNSIRKLFIQTVINRTHYLIQMRGESQKEYRIFCTFYLPNLDGAAIIILFTKNGLESFYEGLFHREPEGMQLISLHQDRNIEKELGLIVPKGLGIKGFRAEDDDYINFHSYEIWLIGILE</sequence>
<accession>A0A4R5VSK2</accession>
<organism evidence="2 3">
    <name type="scientific">Bacillus salipaludis</name>
    <dbReference type="NCBI Taxonomy" id="2547811"/>
    <lineage>
        <taxon>Bacteria</taxon>
        <taxon>Bacillati</taxon>
        <taxon>Bacillota</taxon>
        <taxon>Bacilli</taxon>
        <taxon>Bacillales</taxon>
        <taxon>Bacillaceae</taxon>
        <taxon>Bacillus</taxon>
    </lineage>
</organism>
<evidence type="ECO:0000256" key="1">
    <source>
        <dbReference type="SAM" id="MobiDB-lite"/>
    </source>
</evidence>
<comment type="caution">
    <text evidence="2">The sequence shown here is derived from an EMBL/GenBank/DDBJ whole genome shotgun (WGS) entry which is preliminary data.</text>
</comment>
<evidence type="ECO:0000313" key="3">
    <source>
        <dbReference type="Proteomes" id="UP000295132"/>
    </source>
</evidence>
<reference evidence="2 3" key="1">
    <citation type="submission" date="2019-03" db="EMBL/GenBank/DDBJ databases">
        <title>Bacillus niacini sp. nov. a Nicotinate-Metabolizing Mesophile Isolated from Soil.</title>
        <authorList>
            <person name="Zhang G."/>
        </authorList>
    </citation>
    <scope>NUCLEOTIDE SEQUENCE [LARGE SCALE GENOMIC DNA]</scope>
    <source>
        <strain evidence="2 3">WN066</strain>
    </source>
</reference>
<dbReference type="Pfam" id="PF13079">
    <property type="entry name" value="DUF3916"/>
    <property type="match status" value="1"/>
</dbReference>
<dbReference type="AlphaFoldDB" id="A0A4R5VSK2"/>